<dbReference type="AlphaFoldDB" id="A0A0V1CHF9"/>
<keyword evidence="3" id="KW-1185">Reference proteome</keyword>
<name>A0A0V1CHF9_TRIBR</name>
<dbReference type="GO" id="GO:0034719">
    <property type="term" value="C:SMN-Sm protein complex"/>
    <property type="evidence" value="ECO:0007669"/>
    <property type="project" value="InterPro"/>
</dbReference>
<evidence type="ECO:0000313" key="2">
    <source>
        <dbReference type="EMBL" id="KRY48710.1"/>
    </source>
</evidence>
<reference evidence="2 3" key="1">
    <citation type="submission" date="2015-01" db="EMBL/GenBank/DDBJ databases">
        <title>Evolution of Trichinella species and genotypes.</title>
        <authorList>
            <person name="Korhonen P.K."/>
            <person name="Edoardo P."/>
            <person name="Giuseppe L.R."/>
            <person name="Gasser R.B."/>
        </authorList>
    </citation>
    <scope>NUCLEOTIDE SEQUENCE [LARGE SCALE GENOMIC DNA]</scope>
    <source>
        <strain evidence="2">ISS120</strain>
    </source>
</reference>
<dbReference type="Gene3D" id="2.30.30.100">
    <property type="match status" value="1"/>
</dbReference>
<accession>A0A0V1CHF9</accession>
<organism evidence="2 3">
    <name type="scientific">Trichinella britovi</name>
    <name type="common">Parasitic roundworm</name>
    <dbReference type="NCBI Taxonomy" id="45882"/>
    <lineage>
        <taxon>Eukaryota</taxon>
        <taxon>Metazoa</taxon>
        <taxon>Ecdysozoa</taxon>
        <taxon>Nematoda</taxon>
        <taxon>Enoplea</taxon>
        <taxon>Dorylaimia</taxon>
        <taxon>Trichinellida</taxon>
        <taxon>Trichinellidae</taxon>
        <taxon>Trichinella</taxon>
    </lineage>
</organism>
<feature type="transmembrane region" description="Helical" evidence="1">
    <location>
        <begin position="65"/>
        <end position="89"/>
    </location>
</feature>
<keyword evidence="1" id="KW-1133">Transmembrane helix</keyword>
<keyword evidence="1" id="KW-0812">Transmembrane</keyword>
<dbReference type="OrthoDB" id="5916568at2759"/>
<protein>
    <recommendedName>
        <fullName evidence="4">Transmembrane protein</fullName>
    </recommendedName>
</protein>
<dbReference type="InterPro" id="IPR020338">
    <property type="entry name" value="SMN_gemin7"/>
</dbReference>
<feature type="transmembrane region" description="Helical" evidence="1">
    <location>
        <begin position="95"/>
        <end position="117"/>
    </location>
</feature>
<dbReference type="Pfam" id="PF11095">
    <property type="entry name" value="Gemin7"/>
    <property type="match status" value="1"/>
</dbReference>
<evidence type="ECO:0000313" key="3">
    <source>
        <dbReference type="Proteomes" id="UP000054653"/>
    </source>
</evidence>
<dbReference type="Proteomes" id="UP000054653">
    <property type="component" value="Unassembled WGS sequence"/>
</dbReference>
<sequence length="197" mass="22171">MTVTTKSPREKISKLSFFKIPTENQHQHTSPTATIDLQLYDLYTTTFSPTEASLRKELVGFKATTGIFIILCAATLTCAGTLLYLHAIYKRNRPVSRIFAIVVYIINKTVIAMANIADLRELFLRALQCLDGNYVKIYLYSNVEATGRLAAIHPREFYILVNEFGGNVISHFSSVVLRPSDFISLQADMIRTEDLNA</sequence>
<dbReference type="EMBL" id="JYDI01000199">
    <property type="protein sequence ID" value="KRY48710.1"/>
    <property type="molecule type" value="Genomic_DNA"/>
</dbReference>
<evidence type="ECO:0000256" key="1">
    <source>
        <dbReference type="SAM" id="Phobius"/>
    </source>
</evidence>
<gene>
    <name evidence="2" type="ORF">T03_7971</name>
</gene>
<comment type="caution">
    <text evidence="2">The sequence shown here is derived from an EMBL/GenBank/DDBJ whole genome shotgun (WGS) entry which is preliminary data.</text>
</comment>
<evidence type="ECO:0008006" key="4">
    <source>
        <dbReference type="Google" id="ProtNLM"/>
    </source>
</evidence>
<proteinExistence type="predicted"/>
<dbReference type="STRING" id="45882.A0A0V1CHF9"/>
<keyword evidence="1" id="KW-0472">Membrane</keyword>